<dbReference type="OrthoDB" id="7778689at2"/>
<protein>
    <submittedName>
        <fullName evidence="8">Uncharacterized protein</fullName>
    </submittedName>
</protein>
<evidence type="ECO:0000256" key="2">
    <source>
        <dbReference type="ARBA" id="ARBA00006148"/>
    </source>
</evidence>
<feature type="transmembrane region" description="Helical" evidence="7">
    <location>
        <begin position="6"/>
        <end position="21"/>
    </location>
</feature>
<reference evidence="8 9" key="1">
    <citation type="submission" date="2012-03" db="EMBL/GenBank/DDBJ databases">
        <title>The Genome Sequence of Bartonella washoensis 085-0475.</title>
        <authorList>
            <consortium name="The Broad Institute Genome Sequencing Platform"/>
            <consortium name="The Broad Institute Genome Sequencing Center for Infectious Disease"/>
            <person name="Feldgarden M."/>
            <person name="Kirby J."/>
            <person name="Kosoy M."/>
            <person name="Birtles R."/>
            <person name="Probert W.S."/>
            <person name="Chiaraviglio L."/>
            <person name="Young S.K."/>
            <person name="Zeng Q."/>
            <person name="Gargeya S."/>
            <person name="Fitzgerald M."/>
            <person name="Haas B."/>
            <person name="Abouelleil A."/>
            <person name="Alvarado L."/>
            <person name="Arachchi H.M."/>
            <person name="Berlin A."/>
            <person name="Chapman S.B."/>
            <person name="Gearin G."/>
            <person name="Goldberg J."/>
            <person name="Griggs A."/>
            <person name="Gujja S."/>
            <person name="Hansen M."/>
            <person name="Heiman D."/>
            <person name="Howarth C."/>
            <person name="Larimer J."/>
            <person name="Lui A."/>
            <person name="MacDonald P.J.P."/>
            <person name="McCowen C."/>
            <person name="Montmayeur A."/>
            <person name="Murphy C."/>
            <person name="Neiman D."/>
            <person name="Pearson M."/>
            <person name="Priest M."/>
            <person name="Roberts A."/>
            <person name="Saif S."/>
            <person name="Shea T."/>
            <person name="Sisk P."/>
            <person name="Stolte C."/>
            <person name="Sykes S."/>
            <person name="Wortman J."/>
            <person name="Nusbaum C."/>
            <person name="Birren B."/>
        </authorList>
    </citation>
    <scope>NUCLEOTIDE SEQUENCE [LARGE SCALE GENOMIC DNA]</scope>
    <source>
        <strain evidence="8 9">085-0475</strain>
    </source>
</reference>
<feature type="transmembrane region" description="Helical" evidence="7">
    <location>
        <begin position="33"/>
        <end position="51"/>
    </location>
</feature>
<dbReference type="GO" id="GO:0005886">
    <property type="term" value="C:plasma membrane"/>
    <property type="evidence" value="ECO:0007669"/>
    <property type="project" value="TreeGrafter"/>
</dbReference>
<keyword evidence="5 7" id="KW-1133">Transmembrane helix</keyword>
<accession>J1JNC3</accession>
<evidence type="ECO:0000256" key="3">
    <source>
        <dbReference type="ARBA" id="ARBA00022448"/>
    </source>
</evidence>
<dbReference type="PATRIC" id="fig|1094564.3.peg.934"/>
<feature type="transmembrane region" description="Helical" evidence="7">
    <location>
        <begin position="254"/>
        <end position="281"/>
    </location>
</feature>
<dbReference type="PANTHER" id="PTHR42865">
    <property type="entry name" value="PROTON/GLUTAMATE-ASPARTATE SYMPORTER"/>
    <property type="match status" value="1"/>
</dbReference>
<evidence type="ECO:0000313" key="9">
    <source>
        <dbReference type="Proteomes" id="UP000002646"/>
    </source>
</evidence>
<evidence type="ECO:0000256" key="5">
    <source>
        <dbReference type="ARBA" id="ARBA00022989"/>
    </source>
</evidence>
<dbReference type="InterPro" id="IPR001991">
    <property type="entry name" value="Na-dicarboxylate_symporter"/>
</dbReference>
<organism evidence="8 9">
    <name type="scientific">Cardidatus Bartonella washoeensis 085-0475</name>
    <dbReference type="NCBI Taxonomy" id="1094564"/>
    <lineage>
        <taxon>Bacteria</taxon>
        <taxon>Pseudomonadati</taxon>
        <taxon>Pseudomonadota</taxon>
        <taxon>Alphaproteobacteria</taxon>
        <taxon>Hyphomicrobiales</taxon>
        <taxon>Bartonellaceae</taxon>
        <taxon>Bartonella</taxon>
    </lineage>
</organism>
<proteinExistence type="inferred from homology"/>
<comment type="similarity">
    <text evidence="2">Belongs to the dicarboxylate/amino acid:cation symporter (DAACS) (TC 2.A.23) family.</text>
</comment>
<evidence type="ECO:0000256" key="1">
    <source>
        <dbReference type="ARBA" id="ARBA00004141"/>
    </source>
</evidence>
<feature type="transmembrane region" description="Helical" evidence="7">
    <location>
        <begin position="104"/>
        <end position="130"/>
    </location>
</feature>
<feature type="transmembrane region" description="Helical" evidence="7">
    <location>
        <begin position="182"/>
        <end position="201"/>
    </location>
</feature>
<dbReference type="AlphaFoldDB" id="J1JNC3"/>
<evidence type="ECO:0000313" key="8">
    <source>
        <dbReference type="EMBL" id="EJF85815.1"/>
    </source>
</evidence>
<name>J1JNC3_9HYPH</name>
<dbReference type="Gene3D" id="1.10.3860.10">
    <property type="entry name" value="Sodium:dicarboxylate symporter"/>
    <property type="match status" value="1"/>
</dbReference>
<dbReference type="PRINTS" id="PR00173">
    <property type="entry name" value="EDTRNSPORT"/>
</dbReference>
<dbReference type="EMBL" id="AILX01000007">
    <property type="protein sequence ID" value="EJF85815.1"/>
    <property type="molecule type" value="Genomic_DNA"/>
</dbReference>
<dbReference type="Pfam" id="PF00375">
    <property type="entry name" value="SDF"/>
    <property type="match status" value="1"/>
</dbReference>
<dbReference type="GO" id="GO:0015184">
    <property type="term" value="F:L-cystine transmembrane transporter activity"/>
    <property type="evidence" value="ECO:0007669"/>
    <property type="project" value="TreeGrafter"/>
</dbReference>
<comment type="subcellular location">
    <subcellularLocation>
        <location evidence="1">Membrane</location>
        <topology evidence="1">Multi-pass membrane protein</topology>
    </subcellularLocation>
</comment>
<evidence type="ECO:0000256" key="6">
    <source>
        <dbReference type="ARBA" id="ARBA00023136"/>
    </source>
</evidence>
<comment type="caution">
    <text evidence="8">The sequence shown here is derived from an EMBL/GenBank/DDBJ whole genome shotgun (WGS) entry which is preliminary data.</text>
</comment>
<dbReference type="HOGENOM" id="CLU_019375_0_1_5"/>
<evidence type="ECO:0000256" key="7">
    <source>
        <dbReference type="SAM" id="Phobius"/>
    </source>
</evidence>
<keyword evidence="3" id="KW-0813">Transport</keyword>
<sequence>MTFNFFINLFLFVIFLLWLVQTKNMQWSLSLRVMLGLILGLIFGTVLQVIYGRRETTLLKSVEWFNIVGDGYISLLQMIVMPLVFISIVSAVAHLHSVYAVGKISIMAISILLFTTAISALVGVLVVNFFGLTVNGLVHEGQNVAAILESRVSQLGDMSVPKMILSFIPKNPFAELSGAKRTSIIGVVIFSAFLGAAVTLLKKDDSDQGEKALLFIQVAQAWIMRLVRIVIALTPYGIFALMTKVGATSSVADILKLLVFVIASYIGIIFMFGVHAVLLGISGINPFRFFKKVLPVLTFAFSSRSSAASIPLNIEAQTQWIGVPQSIASFAASFGATIGQNGCAGLYPAMLATMIAPSVGINPLDPTWIATLVGVVTLSSIGVAGVGGGAIFAALIVLPIMGLPVSLVAVLISIEPLIDMGRTALNVSDSMVAGTITSQMLRTTDKSIFEK</sequence>
<feature type="transmembrane region" description="Helical" evidence="7">
    <location>
        <begin position="222"/>
        <end position="242"/>
    </location>
</feature>
<dbReference type="InterPro" id="IPR036458">
    <property type="entry name" value="Na:dicarbo_symporter_sf"/>
</dbReference>
<dbReference type="RefSeq" id="WP_006925616.1">
    <property type="nucleotide sequence ID" value="NZ_JH725101.1"/>
</dbReference>
<feature type="transmembrane region" description="Helical" evidence="7">
    <location>
        <begin position="391"/>
        <end position="412"/>
    </location>
</feature>
<feature type="transmembrane region" description="Helical" evidence="7">
    <location>
        <begin position="71"/>
        <end position="92"/>
    </location>
</feature>
<evidence type="ECO:0000256" key="4">
    <source>
        <dbReference type="ARBA" id="ARBA00022692"/>
    </source>
</evidence>
<dbReference type="GO" id="GO:0015293">
    <property type="term" value="F:symporter activity"/>
    <property type="evidence" value="ECO:0007669"/>
    <property type="project" value="InterPro"/>
</dbReference>
<feature type="transmembrane region" description="Helical" evidence="7">
    <location>
        <begin position="367"/>
        <end position="385"/>
    </location>
</feature>
<dbReference type="PANTHER" id="PTHR42865:SF5">
    <property type="entry name" value="L-CYSTINE TRANSPORTER TCYP"/>
    <property type="match status" value="1"/>
</dbReference>
<keyword evidence="6 7" id="KW-0472">Membrane</keyword>
<keyword evidence="4 7" id="KW-0812">Transmembrane</keyword>
<dbReference type="SUPFAM" id="SSF118215">
    <property type="entry name" value="Proton glutamate symport protein"/>
    <property type="match status" value="1"/>
</dbReference>
<gene>
    <name evidence="8" type="ORF">MCW_00802</name>
</gene>
<dbReference type="Proteomes" id="UP000002646">
    <property type="component" value="Unassembled WGS sequence"/>
</dbReference>